<keyword evidence="3" id="KW-1185">Reference proteome</keyword>
<evidence type="ECO:0000313" key="3">
    <source>
        <dbReference type="Proteomes" id="UP000828924"/>
    </source>
</evidence>
<dbReference type="RefSeq" id="WP_242331294.1">
    <property type="nucleotide sequence ID" value="NZ_CP071872.1"/>
</dbReference>
<dbReference type="Proteomes" id="UP000828924">
    <property type="component" value="Chromosome"/>
</dbReference>
<evidence type="ECO:0000313" key="2">
    <source>
        <dbReference type="EMBL" id="UNM12679.1"/>
    </source>
</evidence>
<dbReference type="InterPro" id="IPR052949">
    <property type="entry name" value="PA_immunity-related"/>
</dbReference>
<proteinExistence type="predicted"/>
<dbReference type="Pfam" id="PF13599">
    <property type="entry name" value="Pentapeptide_4"/>
    <property type="match status" value="1"/>
</dbReference>
<sequence length="222" mass="24167">MARITRQCGRVKSPQAPRISSSLSDAEDRILEDDAILKRMRFQQTVFAGLTVEAAEAEGCEFSNVRFTGAELRQSQFSDSTFDTCDWSQLVAGDVSLIRCEVNGSRLTGSSWKSGTFRDVRVSNCVATPAVFRHMKIYATVFEDCRFAGADFQFTEMHNVRFVNCDLSGAQFGNVKVGSMRMENCTLLDVGGAAALKGTTVAGPGSMELALSLAREAGIAFE</sequence>
<dbReference type="SUPFAM" id="SSF141571">
    <property type="entry name" value="Pentapeptide repeat-like"/>
    <property type="match status" value="1"/>
</dbReference>
<dbReference type="InterPro" id="IPR001646">
    <property type="entry name" value="5peptide_repeat"/>
</dbReference>
<name>A0ABY3WJB5_9ACTN</name>
<reference evidence="2 3" key="1">
    <citation type="submission" date="2021-03" db="EMBL/GenBank/DDBJ databases">
        <title>Complete genome of Streptomyces formicae strain 1H-GS9 (DSM 100524).</title>
        <authorList>
            <person name="Atanasov K.E."/>
            <person name="Altabella T."/>
            <person name="Ferrer A."/>
        </authorList>
    </citation>
    <scope>NUCLEOTIDE SEQUENCE [LARGE SCALE GENOMIC DNA]</scope>
    <source>
        <strain evidence="2 3">1H-GS9</strain>
    </source>
</reference>
<dbReference type="PANTHER" id="PTHR42999">
    <property type="entry name" value="ANTIBIOTIC RESISTANCE PROTEIN MCBG"/>
    <property type="match status" value="1"/>
</dbReference>
<protein>
    <submittedName>
        <fullName evidence="2">Pentapeptide repeat-containing protein</fullName>
    </submittedName>
</protein>
<feature type="region of interest" description="Disordered" evidence="1">
    <location>
        <begin position="1"/>
        <end position="24"/>
    </location>
</feature>
<accession>A0ABY3WJB5</accession>
<dbReference type="EMBL" id="CP071872">
    <property type="protein sequence ID" value="UNM12679.1"/>
    <property type="molecule type" value="Genomic_DNA"/>
</dbReference>
<organism evidence="2 3">
    <name type="scientific">Streptomyces formicae</name>
    <dbReference type="NCBI Taxonomy" id="1616117"/>
    <lineage>
        <taxon>Bacteria</taxon>
        <taxon>Bacillati</taxon>
        <taxon>Actinomycetota</taxon>
        <taxon>Actinomycetes</taxon>
        <taxon>Kitasatosporales</taxon>
        <taxon>Streptomycetaceae</taxon>
        <taxon>Streptomyces</taxon>
    </lineage>
</organism>
<dbReference type="PANTHER" id="PTHR42999:SF1">
    <property type="entry name" value="PENTAPEPTIDE REPEAT-CONTAINING PROTEIN"/>
    <property type="match status" value="1"/>
</dbReference>
<dbReference type="Pfam" id="PF00805">
    <property type="entry name" value="Pentapeptide"/>
    <property type="match status" value="1"/>
</dbReference>
<gene>
    <name evidence="2" type="ORF">J4032_15135</name>
</gene>
<dbReference type="Gene3D" id="2.160.20.80">
    <property type="entry name" value="E3 ubiquitin-protein ligase SopA"/>
    <property type="match status" value="1"/>
</dbReference>
<evidence type="ECO:0000256" key="1">
    <source>
        <dbReference type="SAM" id="MobiDB-lite"/>
    </source>
</evidence>